<dbReference type="GO" id="GO:0005886">
    <property type="term" value="C:plasma membrane"/>
    <property type="evidence" value="ECO:0007669"/>
    <property type="project" value="UniProtKB-SubCell"/>
</dbReference>
<organism evidence="7 8">
    <name type="scientific">Roseinatronobacter thiooxidans</name>
    <dbReference type="NCBI Taxonomy" id="121821"/>
    <lineage>
        <taxon>Bacteria</taxon>
        <taxon>Pseudomonadati</taxon>
        <taxon>Pseudomonadota</taxon>
        <taxon>Alphaproteobacteria</taxon>
        <taxon>Rhodobacterales</taxon>
        <taxon>Paracoccaceae</taxon>
        <taxon>Roseinatronobacter</taxon>
    </lineage>
</organism>
<keyword evidence="2" id="KW-1003">Cell membrane</keyword>
<evidence type="ECO:0000313" key="8">
    <source>
        <dbReference type="Proteomes" id="UP000249364"/>
    </source>
</evidence>
<dbReference type="AlphaFoldDB" id="A0A2W7PHR7"/>
<evidence type="ECO:0000256" key="4">
    <source>
        <dbReference type="ARBA" id="ARBA00022679"/>
    </source>
</evidence>
<evidence type="ECO:0000256" key="5">
    <source>
        <dbReference type="ARBA" id="ARBA00023136"/>
    </source>
</evidence>
<dbReference type="CDD" id="cd07984">
    <property type="entry name" value="LPLAT_LABLAT-like"/>
    <property type="match status" value="1"/>
</dbReference>
<dbReference type="GO" id="GO:0009247">
    <property type="term" value="P:glycolipid biosynthetic process"/>
    <property type="evidence" value="ECO:0007669"/>
    <property type="project" value="UniProtKB-ARBA"/>
</dbReference>
<accession>A0A2W7PHR7</accession>
<evidence type="ECO:0000256" key="6">
    <source>
        <dbReference type="ARBA" id="ARBA00023315"/>
    </source>
</evidence>
<protein>
    <submittedName>
        <fullName evidence="7">KDO2-lipid IV(A) lauroyltransferase</fullName>
    </submittedName>
</protein>
<dbReference type="Pfam" id="PF03279">
    <property type="entry name" value="Lip_A_acyltrans"/>
    <property type="match status" value="1"/>
</dbReference>
<dbReference type="EMBL" id="QKZQ01000052">
    <property type="protein sequence ID" value="PZX35804.1"/>
    <property type="molecule type" value="Genomic_DNA"/>
</dbReference>
<sequence length="320" mass="36844">MSGGSLYLHHDDFSFYFDWLSFRFRSYSSMLLSTLKSALHHVRYFPLWSALTVVRWRSFESRSRGLGTTFGIIMRWFPPARRRFDREVSRVFPEMTRSDRLRLGQEMGRQMGRTLFEIYHDAEFQTQHHKFKGSGPGLDALKDAQVKGKGVIIVSGHFGQWEAVRAVIKMHGLESGAVYRPNKNRHYERRIRTGIEAGGTPILATGRVGTRALVRHLRGGGIVSILLDEKYADGVLLPFLGHDALTSLSAAQLALKYDLPMIPAYGIRMDEGNAFRVEFEAPIPHTDEITMTRAFNESLSARIMENPEQWYWMLRRWDNM</sequence>
<evidence type="ECO:0000256" key="1">
    <source>
        <dbReference type="ARBA" id="ARBA00004533"/>
    </source>
</evidence>
<keyword evidence="5" id="KW-0472">Membrane</keyword>
<dbReference type="Proteomes" id="UP000249364">
    <property type="component" value="Unassembled WGS sequence"/>
</dbReference>
<keyword evidence="8" id="KW-1185">Reference proteome</keyword>
<evidence type="ECO:0000313" key="7">
    <source>
        <dbReference type="EMBL" id="PZX35804.1"/>
    </source>
</evidence>
<reference evidence="7 8" key="1">
    <citation type="submission" date="2018-06" db="EMBL/GenBank/DDBJ databases">
        <title>Genomic Encyclopedia of Archaeal and Bacterial Type Strains, Phase II (KMG-II): from individual species to whole genera.</title>
        <authorList>
            <person name="Goeker M."/>
        </authorList>
    </citation>
    <scope>NUCLEOTIDE SEQUENCE [LARGE SCALE GENOMIC DNA]</scope>
    <source>
        <strain evidence="7 8">DSM 13087</strain>
    </source>
</reference>
<keyword evidence="3" id="KW-0997">Cell inner membrane</keyword>
<evidence type="ECO:0000256" key="3">
    <source>
        <dbReference type="ARBA" id="ARBA00022519"/>
    </source>
</evidence>
<comment type="subcellular location">
    <subcellularLocation>
        <location evidence="1">Cell inner membrane</location>
    </subcellularLocation>
</comment>
<dbReference type="PANTHER" id="PTHR30606">
    <property type="entry name" value="LIPID A BIOSYNTHESIS LAUROYL ACYLTRANSFERASE"/>
    <property type="match status" value="1"/>
</dbReference>
<name>A0A2W7PHR7_9RHOB</name>
<gene>
    <name evidence="7" type="ORF">LY56_03588</name>
</gene>
<comment type="caution">
    <text evidence="7">The sequence shown here is derived from an EMBL/GenBank/DDBJ whole genome shotgun (WGS) entry which is preliminary data.</text>
</comment>
<evidence type="ECO:0000256" key="2">
    <source>
        <dbReference type="ARBA" id="ARBA00022475"/>
    </source>
</evidence>
<dbReference type="PANTHER" id="PTHR30606:SF10">
    <property type="entry name" value="PHOSPHATIDYLINOSITOL MANNOSIDE ACYLTRANSFERASE"/>
    <property type="match status" value="1"/>
</dbReference>
<proteinExistence type="predicted"/>
<keyword evidence="4 7" id="KW-0808">Transferase</keyword>
<dbReference type="InterPro" id="IPR004960">
    <property type="entry name" value="LipA_acyltrans"/>
</dbReference>
<dbReference type="GO" id="GO:0016746">
    <property type="term" value="F:acyltransferase activity"/>
    <property type="evidence" value="ECO:0007669"/>
    <property type="project" value="UniProtKB-KW"/>
</dbReference>
<keyword evidence="6" id="KW-0012">Acyltransferase</keyword>